<comment type="caution">
    <text evidence="1">The sequence shown here is derived from an EMBL/GenBank/DDBJ whole genome shotgun (WGS) entry which is preliminary data.</text>
</comment>
<dbReference type="EMBL" id="JBBYHR010000002">
    <property type="protein sequence ID" value="MEL1243536.1"/>
    <property type="molecule type" value="Genomic_DNA"/>
</dbReference>
<organism evidence="1 2">
    <name type="scientific">Flavobacterium arundinis</name>
    <dbReference type="NCBI Taxonomy" id="3139143"/>
    <lineage>
        <taxon>Bacteria</taxon>
        <taxon>Pseudomonadati</taxon>
        <taxon>Bacteroidota</taxon>
        <taxon>Flavobacteriia</taxon>
        <taxon>Flavobacteriales</taxon>
        <taxon>Flavobacteriaceae</taxon>
        <taxon>Flavobacterium</taxon>
    </lineage>
</organism>
<sequence length="765" mass="87226">MMLKIYIEGQLLDLFKDESIELNSSVANTEDVSKLNTDYTKTFTVPASDRNNYIFKHYYNADIDNTFDARTKKDCRIEIDGLPFRTGKMRLEKVAVKNGRASSYTINFWGNLVNFKTLIKEDLLSSLNLQLLDYDHIYNYSKVRDGLTAGLHDRDIIYTLLSQRRQFLYNSNNSDNTDGEKLVNIAYNGQNRGIVWSDLKPSIRLLAVIEAIEAKYGITFSRDFFGRNEFKELYMWLNNDEGAQYTEQAINWINGDGEVFGFNDDTTDSWNVGQYPFNGYHNMLYRVTITPQPGFENVPYRIIAKNNNNSIETVHQQVDATGAYTVEFTAAPDPPFSLKFYVSAAATFEYDAYILLRADRAAFPYGHTDKDADANISTITDTFNVAPALPNMKIIDFLKGLFNMFKLVAIPDNLGNMYINTIDDYYHAGTVHDITKWVNWEKYDVERAKIFSTMNFKYQAPTTILNIQYLKNNGIAYGNAELSLDDDEGEPLDGETLEISLPFETVIFERLKDSNTNALTTIQYGLIANETIEPAKPKAVIYYNNRTNITANSISLIDNDGNANRVIGLINTPAHTLGLDSGNFSLLWKDENSTWNYARILGTLFKNYWSSYITSIFNVKRRNFKFQAILPAWLLTKLKLNDVLYIKDRYYRINDFTVDLTTCETTLNLINTFETNFGLFAPSQSRVTLSGIEQLYGVYVTNGAVMNIAKEDTGSGTSWADVYQEGYNLNIFVNENTTGETRAMFINVNNGAGRSFQVYLIQNIQ</sequence>
<reference evidence="1 2" key="1">
    <citation type="submission" date="2024-04" db="EMBL/GenBank/DDBJ databases">
        <title>Flavobacterium sp. DGU11 16S ribosomal RNA gene Genome sequencing and assembly.</title>
        <authorList>
            <person name="Park S."/>
        </authorList>
    </citation>
    <scope>NUCLEOTIDE SEQUENCE [LARGE SCALE GENOMIC DNA]</scope>
    <source>
        <strain evidence="1 2">DGU11</strain>
    </source>
</reference>
<proteinExistence type="predicted"/>
<dbReference type="RefSeq" id="WP_341695852.1">
    <property type="nucleotide sequence ID" value="NZ_JBBYHR010000002.1"/>
</dbReference>
<protein>
    <submittedName>
        <fullName evidence="1">Uncharacterized protein</fullName>
    </submittedName>
</protein>
<evidence type="ECO:0000313" key="1">
    <source>
        <dbReference type="EMBL" id="MEL1243536.1"/>
    </source>
</evidence>
<keyword evidence="2" id="KW-1185">Reference proteome</keyword>
<name>A0ABU9HU76_9FLAO</name>
<evidence type="ECO:0000313" key="2">
    <source>
        <dbReference type="Proteomes" id="UP001464555"/>
    </source>
</evidence>
<gene>
    <name evidence="1" type="ORF">AAEO56_04620</name>
</gene>
<accession>A0ABU9HU76</accession>
<dbReference type="Proteomes" id="UP001464555">
    <property type="component" value="Unassembled WGS sequence"/>
</dbReference>